<evidence type="ECO:0000313" key="3">
    <source>
        <dbReference type="Proteomes" id="UP000314294"/>
    </source>
</evidence>
<dbReference type="GO" id="GO:0005886">
    <property type="term" value="C:plasma membrane"/>
    <property type="evidence" value="ECO:0007669"/>
    <property type="project" value="TreeGrafter"/>
</dbReference>
<dbReference type="InterPro" id="IPR046342">
    <property type="entry name" value="CBS_dom_sf"/>
</dbReference>
<organism evidence="2 3">
    <name type="scientific">Liparis tanakae</name>
    <name type="common">Tanaka's snailfish</name>
    <dbReference type="NCBI Taxonomy" id="230148"/>
    <lineage>
        <taxon>Eukaryota</taxon>
        <taxon>Metazoa</taxon>
        <taxon>Chordata</taxon>
        <taxon>Craniata</taxon>
        <taxon>Vertebrata</taxon>
        <taxon>Euteleostomi</taxon>
        <taxon>Actinopterygii</taxon>
        <taxon>Neopterygii</taxon>
        <taxon>Teleostei</taxon>
        <taxon>Neoteleostei</taxon>
        <taxon>Acanthomorphata</taxon>
        <taxon>Eupercaria</taxon>
        <taxon>Perciformes</taxon>
        <taxon>Cottioidei</taxon>
        <taxon>Cottales</taxon>
        <taxon>Liparidae</taxon>
        <taxon>Liparis</taxon>
    </lineage>
</organism>
<dbReference type="PANTHER" id="PTHR45711:SF7">
    <property type="entry name" value="H(+)_CL(-) EXCHANGE TRANSPORTER 5"/>
    <property type="match status" value="1"/>
</dbReference>
<gene>
    <name evidence="2" type="primary">Clcn3_0</name>
    <name evidence="2" type="ORF">EYF80_029706</name>
</gene>
<name>A0A4Z2H2C3_9TELE</name>
<comment type="caution">
    <text evidence="2">The sequence shown here is derived from an EMBL/GenBank/DDBJ whole genome shotgun (WGS) entry which is preliminary data.</text>
</comment>
<protein>
    <submittedName>
        <fullName evidence="2">H(+)/Cl(-) exchange transporter 3</fullName>
    </submittedName>
</protein>
<dbReference type="GO" id="GO:0005769">
    <property type="term" value="C:early endosome"/>
    <property type="evidence" value="ECO:0007669"/>
    <property type="project" value="TreeGrafter"/>
</dbReference>
<dbReference type="EMBL" id="SRLO01000341">
    <property type="protein sequence ID" value="TNN60037.1"/>
    <property type="molecule type" value="Genomic_DNA"/>
</dbReference>
<dbReference type="GO" id="GO:0005247">
    <property type="term" value="F:voltage-gated chloride channel activity"/>
    <property type="evidence" value="ECO:0007669"/>
    <property type="project" value="TreeGrafter"/>
</dbReference>
<dbReference type="AlphaFoldDB" id="A0A4Z2H2C3"/>
<accession>A0A4Z2H2C3</accession>
<dbReference type="Proteomes" id="UP000314294">
    <property type="component" value="Unassembled WGS sequence"/>
</dbReference>
<evidence type="ECO:0000256" key="1">
    <source>
        <dbReference type="ARBA" id="ARBA00023065"/>
    </source>
</evidence>
<sequence length="285" mass="31062">MSGAELIAELFNDCSLLDSSQLCGYKQRQYTPKNKNEKHTFLLSSAAGCSEVRLAHIRLNGYPFLEPKEEFGHSSLAVDVMRPRRSDPALAVLTQDGMTVGEVERQEGVVSASQVFFTEHPPPPQPDDAPPPLRLRGIVDLSPFTVTDHTPMDITVDIFRKMGLRQCLVTHNGFRPPDLIKVIKSAALFNRPAPPRSSAGSRAAGPPGLPRGVLHVASSPWSKAAAPWFWFTSDIGKYLSQLMRTQWGGGTEATPLSSAGPPLGFVAFSRFCSRSPVAILTNRVV</sequence>
<dbReference type="PANTHER" id="PTHR45711">
    <property type="entry name" value="CHLORIDE CHANNEL PROTEIN"/>
    <property type="match status" value="1"/>
</dbReference>
<evidence type="ECO:0000313" key="2">
    <source>
        <dbReference type="EMBL" id="TNN60037.1"/>
    </source>
</evidence>
<dbReference type="Gene3D" id="3.90.1280.20">
    <property type="match status" value="2"/>
</dbReference>
<proteinExistence type="predicted"/>
<reference evidence="2 3" key="1">
    <citation type="submission" date="2019-03" db="EMBL/GenBank/DDBJ databases">
        <title>First draft genome of Liparis tanakae, snailfish: a comprehensive survey of snailfish specific genes.</title>
        <authorList>
            <person name="Kim W."/>
            <person name="Song I."/>
            <person name="Jeong J.-H."/>
            <person name="Kim D."/>
            <person name="Kim S."/>
            <person name="Ryu S."/>
            <person name="Song J.Y."/>
            <person name="Lee S.K."/>
        </authorList>
    </citation>
    <scope>NUCLEOTIDE SEQUENCE [LARGE SCALE GENOMIC DNA]</scope>
    <source>
        <tissue evidence="2">Muscle</tissue>
    </source>
</reference>
<keyword evidence="3" id="KW-1185">Reference proteome</keyword>
<dbReference type="GO" id="GO:0008021">
    <property type="term" value="C:synaptic vesicle"/>
    <property type="evidence" value="ECO:0007669"/>
    <property type="project" value="TreeGrafter"/>
</dbReference>
<dbReference type="OrthoDB" id="44789at2759"/>
<dbReference type="SUPFAM" id="SSF54631">
    <property type="entry name" value="CBS-domain pair"/>
    <property type="match status" value="1"/>
</dbReference>
<keyword evidence="1" id="KW-0406">Ion transport</keyword>
<keyword evidence="1" id="KW-0813">Transport</keyword>
<dbReference type="GO" id="GO:0005794">
    <property type="term" value="C:Golgi apparatus"/>
    <property type="evidence" value="ECO:0007669"/>
    <property type="project" value="TreeGrafter"/>
</dbReference>